<evidence type="ECO:0000313" key="5">
    <source>
        <dbReference type="Proteomes" id="UP000663845"/>
    </source>
</evidence>
<accession>A0A813TPH3</accession>
<feature type="compositionally biased region" description="Basic and acidic residues" evidence="1">
    <location>
        <begin position="13"/>
        <end position="22"/>
    </location>
</feature>
<protein>
    <submittedName>
        <fullName evidence="3">Uncharacterized protein</fullName>
    </submittedName>
</protein>
<sequence>MRTPREFGMNDARNGRNFRDLDDMQPAQPIFLSLDPKYQYDEKPRNDTKRQTSKSGRAGFCSKACVIGLGIGLLIGAVAVVVVAVPVALVNRSTSRSISSTPYWTGTYQTDGSCILTQCCCFANQIILSQQSSSVLQLTGNVTGVCPNVAPSIILTQALPTGFQMFLSWSSQIIRVQLSQDSSFISLVNLGAPTCSIGALKSSYGFNIMESTNISLILFLLYISISLKVNDRM</sequence>
<dbReference type="Proteomes" id="UP000663845">
    <property type="component" value="Unassembled WGS sequence"/>
</dbReference>
<name>A0A813TPH3_9BILA</name>
<evidence type="ECO:0000256" key="1">
    <source>
        <dbReference type="SAM" id="MobiDB-lite"/>
    </source>
</evidence>
<proteinExistence type="predicted"/>
<keyword evidence="2" id="KW-0472">Membrane</keyword>
<dbReference type="Proteomes" id="UP000663844">
    <property type="component" value="Unassembled WGS sequence"/>
</dbReference>
<dbReference type="AlphaFoldDB" id="A0A813TPH3"/>
<dbReference type="EMBL" id="CAJOAZ010003912">
    <property type="protein sequence ID" value="CAF4034740.1"/>
    <property type="molecule type" value="Genomic_DNA"/>
</dbReference>
<organism evidence="3 5">
    <name type="scientific">Adineta steineri</name>
    <dbReference type="NCBI Taxonomy" id="433720"/>
    <lineage>
        <taxon>Eukaryota</taxon>
        <taxon>Metazoa</taxon>
        <taxon>Spiralia</taxon>
        <taxon>Gnathifera</taxon>
        <taxon>Rotifera</taxon>
        <taxon>Eurotatoria</taxon>
        <taxon>Bdelloidea</taxon>
        <taxon>Adinetida</taxon>
        <taxon>Adinetidae</taxon>
        <taxon>Adineta</taxon>
    </lineage>
</organism>
<reference evidence="3" key="1">
    <citation type="submission" date="2021-02" db="EMBL/GenBank/DDBJ databases">
        <authorList>
            <person name="Nowell W R."/>
        </authorList>
    </citation>
    <scope>NUCLEOTIDE SEQUENCE</scope>
</reference>
<dbReference type="EMBL" id="CAJNOG010000036">
    <property type="protein sequence ID" value="CAF0814190.1"/>
    <property type="molecule type" value="Genomic_DNA"/>
</dbReference>
<keyword evidence="2" id="KW-1133">Transmembrane helix</keyword>
<evidence type="ECO:0000313" key="3">
    <source>
        <dbReference type="EMBL" id="CAF0814190.1"/>
    </source>
</evidence>
<feature type="transmembrane region" description="Helical" evidence="2">
    <location>
        <begin position="204"/>
        <end position="225"/>
    </location>
</feature>
<keyword evidence="2" id="KW-0812">Transmembrane</keyword>
<gene>
    <name evidence="3" type="ORF">JYZ213_LOCUS5944</name>
    <name evidence="4" type="ORF">OXD698_LOCUS31526</name>
</gene>
<comment type="caution">
    <text evidence="3">The sequence shown here is derived from an EMBL/GenBank/DDBJ whole genome shotgun (WGS) entry which is preliminary data.</text>
</comment>
<feature type="region of interest" description="Disordered" evidence="1">
    <location>
        <begin position="1"/>
        <end position="22"/>
    </location>
</feature>
<evidence type="ECO:0000256" key="2">
    <source>
        <dbReference type="SAM" id="Phobius"/>
    </source>
</evidence>
<feature type="transmembrane region" description="Helical" evidence="2">
    <location>
        <begin position="64"/>
        <end position="89"/>
    </location>
</feature>
<evidence type="ECO:0000313" key="4">
    <source>
        <dbReference type="EMBL" id="CAF4034740.1"/>
    </source>
</evidence>